<dbReference type="InterPro" id="IPR004786">
    <property type="entry name" value="6-phosphgluc_deHydtase"/>
</dbReference>
<accession>A0A3S3QI11</accession>
<dbReference type="InterPro" id="IPR056740">
    <property type="entry name" value="ILV_EDD_C"/>
</dbReference>
<dbReference type="GO" id="GO:0051539">
    <property type="term" value="F:4 iron, 4 sulfur cluster binding"/>
    <property type="evidence" value="ECO:0007669"/>
    <property type="project" value="UniProtKB-KW"/>
</dbReference>
<dbReference type="PANTHER" id="PTHR43661">
    <property type="entry name" value="D-XYLONATE DEHYDRATASE"/>
    <property type="match status" value="1"/>
</dbReference>
<dbReference type="PROSITE" id="PS00886">
    <property type="entry name" value="ILVD_EDD_1"/>
    <property type="match status" value="1"/>
</dbReference>
<dbReference type="GO" id="GO:0009255">
    <property type="term" value="P:Entner-Doudoroff pathway through 6-phosphogluconate"/>
    <property type="evidence" value="ECO:0007669"/>
    <property type="project" value="UniProtKB-UniRule"/>
</dbReference>
<evidence type="ECO:0000256" key="7">
    <source>
        <dbReference type="ARBA" id="ARBA00023239"/>
    </source>
</evidence>
<keyword evidence="4" id="KW-0408">Iron</keyword>
<keyword evidence="3" id="KW-0479">Metal-binding</keyword>
<protein>
    <recommendedName>
        <fullName evidence="9">Phosphogluconate dehydratase</fullName>
        <ecNumber evidence="9">4.2.1.12</ecNumber>
    </recommendedName>
</protein>
<organism evidence="12 13">
    <name type="scientific">Candidatus Electrothrix aarhusensis</name>
    <dbReference type="NCBI Taxonomy" id="1859131"/>
    <lineage>
        <taxon>Bacteria</taxon>
        <taxon>Pseudomonadati</taxon>
        <taxon>Thermodesulfobacteriota</taxon>
        <taxon>Desulfobulbia</taxon>
        <taxon>Desulfobulbales</taxon>
        <taxon>Desulfobulbaceae</taxon>
        <taxon>Candidatus Electrothrix</taxon>
    </lineage>
</organism>
<evidence type="ECO:0000256" key="4">
    <source>
        <dbReference type="ARBA" id="ARBA00023004"/>
    </source>
</evidence>
<keyword evidence="2" id="KW-0004">4Fe-4S</keyword>
<dbReference type="InterPro" id="IPR000581">
    <property type="entry name" value="ILV_EDD_N"/>
</dbReference>
<sequence length="495" mass="52674">MCDGVTQGEPGMDLSLMSRDVIALSTVIALSHNVFDGALLLGVCDKIMPGLLMGRLQYGHLPMILVPGGPMQSGIGNQEKNQVRERFAKGEVGQEELLISECRAYHSPGTCTFYGTANSNQLIAEMLGLHLPGASFVNAETELRAALTKAAAARITGMTHLDTDDGGYTPLGRVISEKSVVNAMVGLLATGGSTNETMHLVAIAKAAGIQINWDDFAELSEVVPLLVRIYPNGSGDINSFQQAGGMSLLIRELLEGGLVHEDVQTVVGPGLSRYLEQPILEQGRVVWQTGPEQSRDPAIIAPLSKPFARISGIKLLTGNLGRAIMKISALADGEDTLVEAPALVFHSQQEVEQAFQAGQLNRDLVAVLRFQGPRANGMPELHKLITWLVISMEQGYKVGLVTDGRLSGASGKVPFAIHCTPEAAAGGLLAKVEDGDIICMDARNNLLELKVSEKELAGRETVELQTRYAAQGHQIFNVLRGALSGAEEGASAIIS</sequence>
<dbReference type="EMBL" id="MTKO01000084">
    <property type="protein sequence ID" value="RWX45035.1"/>
    <property type="molecule type" value="Genomic_DNA"/>
</dbReference>
<proteinExistence type="inferred from homology"/>
<dbReference type="InterPro" id="IPR037237">
    <property type="entry name" value="IlvD/EDD_N"/>
</dbReference>
<dbReference type="InterPro" id="IPR020558">
    <property type="entry name" value="DiOHA_6PGluconate_deHydtase_CS"/>
</dbReference>
<evidence type="ECO:0000256" key="2">
    <source>
        <dbReference type="ARBA" id="ARBA00022485"/>
    </source>
</evidence>
<dbReference type="AlphaFoldDB" id="A0A3S3QI11"/>
<dbReference type="SUPFAM" id="SSF52016">
    <property type="entry name" value="LeuD/IlvD-like"/>
    <property type="match status" value="1"/>
</dbReference>
<evidence type="ECO:0000256" key="8">
    <source>
        <dbReference type="ARBA" id="ARBA00023277"/>
    </source>
</evidence>
<dbReference type="GO" id="GO:0046872">
    <property type="term" value="F:metal ion binding"/>
    <property type="evidence" value="ECO:0007669"/>
    <property type="project" value="UniProtKB-KW"/>
</dbReference>
<evidence type="ECO:0000259" key="10">
    <source>
        <dbReference type="Pfam" id="PF00920"/>
    </source>
</evidence>
<evidence type="ECO:0000256" key="5">
    <source>
        <dbReference type="ARBA" id="ARBA00023014"/>
    </source>
</evidence>
<dbReference type="Gene3D" id="3.50.30.80">
    <property type="entry name" value="IlvD/EDD C-terminal domain-like"/>
    <property type="match status" value="1"/>
</dbReference>
<feature type="domain" description="Dihydroxy-acid/6-phosphogluconate dehydratase N-terminal" evidence="10">
    <location>
        <begin position="1"/>
        <end position="271"/>
    </location>
</feature>
<evidence type="ECO:0000259" key="11">
    <source>
        <dbReference type="Pfam" id="PF24877"/>
    </source>
</evidence>
<dbReference type="Pfam" id="PF24877">
    <property type="entry name" value="ILV_EDD_C"/>
    <property type="match status" value="1"/>
</dbReference>
<gene>
    <name evidence="12" type="ORF">H206_01210</name>
</gene>
<feature type="domain" description="Dihydroxy-acid/6-phosphogluconate dehydratase C-terminal" evidence="11">
    <location>
        <begin position="299"/>
        <end position="490"/>
    </location>
</feature>
<name>A0A3S3QI11_9BACT</name>
<evidence type="ECO:0000256" key="1">
    <source>
        <dbReference type="ARBA" id="ARBA00006486"/>
    </source>
</evidence>
<comment type="caution">
    <text evidence="12">The sequence shown here is derived from an EMBL/GenBank/DDBJ whole genome shotgun (WGS) entry which is preliminary data.</text>
</comment>
<evidence type="ECO:0000313" key="12">
    <source>
        <dbReference type="EMBL" id="RWX45035.1"/>
    </source>
</evidence>
<dbReference type="Proteomes" id="UP000287853">
    <property type="component" value="Unassembled WGS sequence"/>
</dbReference>
<comment type="similarity">
    <text evidence="1">Belongs to the IlvD/Edd family.</text>
</comment>
<keyword evidence="6" id="KW-0311">Gluconate utilization</keyword>
<keyword evidence="13" id="KW-1185">Reference proteome</keyword>
<evidence type="ECO:0000256" key="9">
    <source>
        <dbReference type="NCBIfam" id="TIGR01196"/>
    </source>
</evidence>
<evidence type="ECO:0000313" key="13">
    <source>
        <dbReference type="Proteomes" id="UP000287853"/>
    </source>
</evidence>
<keyword evidence="8" id="KW-0119">Carbohydrate metabolism</keyword>
<dbReference type="EC" id="4.2.1.12" evidence="9"/>
<dbReference type="NCBIfam" id="TIGR01196">
    <property type="entry name" value="edd"/>
    <property type="match status" value="1"/>
</dbReference>
<evidence type="ECO:0000256" key="3">
    <source>
        <dbReference type="ARBA" id="ARBA00022723"/>
    </source>
</evidence>
<dbReference type="InterPro" id="IPR042096">
    <property type="entry name" value="Dihydro-acid_dehy_C"/>
</dbReference>
<keyword evidence="7 12" id="KW-0456">Lyase</keyword>
<dbReference type="GO" id="GO:0005829">
    <property type="term" value="C:cytosol"/>
    <property type="evidence" value="ECO:0007669"/>
    <property type="project" value="TreeGrafter"/>
</dbReference>
<dbReference type="SUPFAM" id="SSF143975">
    <property type="entry name" value="IlvD/EDD N-terminal domain-like"/>
    <property type="match status" value="1"/>
</dbReference>
<dbReference type="PANTHER" id="PTHR43661:SF1">
    <property type="entry name" value="PHOSPHOGLUCONATE DEHYDRATASE"/>
    <property type="match status" value="1"/>
</dbReference>
<dbReference type="GO" id="GO:0019521">
    <property type="term" value="P:D-gluconate metabolic process"/>
    <property type="evidence" value="ECO:0007669"/>
    <property type="project" value="UniProtKB-KW"/>
</dbReference>
<dbReference type="PROSITE" id="PS00887">
    <property type="entry name" value="ILVD_EDD_2"/>
    <property type="match status" value="1"/>
</dbReference>
<dbReference type="GO" id="GO:0004456">
    <property type="term" value="F:phosphogluconate dehydratase activity"/>
    <property type="evidence" value="ECO:0007669"/>
    <property type="project" value="UniProtKB-UniRule"/>
</dbReference>
<keyword evidence="5" id="KW-0411">Iron-sulfur</keyword>
<dbReference type="Pfam" id="PF00920">
    <property type="entry name" value="ILVD_EDD_N"/>
    <property type="match status" value="1"/>
</dbReference>
<evidence type="ECO:0000256" key="6">
    <source>
        <dbReference type="ARBA" id="ARBA00023064"/>
    </source>
</evidence>
<reference evidence="12 13" key="1">
    <citation type="submission" date="2017-01" db="EMBL/GenBank/DDBJ databases">
        <title>The cable genome- insights into the physiology and evolution of filamentous bacteria capable of sulfide oxidation via long distance electron transfer.</title>
        <authorList>
            <person name="Schreiber L."/>
            <person name="Bjerg J.T."/>
            <person name="Boggild A."/>
            <person name="Van De Vossenberg J."/>
            <person name="Meysman F."/>
            <person name="Nielsen L.P."/>
            <person name="Schramm A."/>
            <person name="Kjeldsen K.U."/>
        </authorList>
    </citation>
    <scope>NUCLEOTIDE SEQUENCE [LARGE SCALE GENOMIC DNA]</scope>
    <source>
        <strain evidence="12">MCF</strain>
    </source>
</reference>